<evidence type="ECO:0008006" key="3">
    <source>
        <dbReference type="Google" id="ProtNLM"/>
    </source>
</evidence>
<reference evidence="2" key="1">
    <citation type="submission" date="2016-07" db="EMBL/GenBank/DDBJ databases">
        <title>Nontailed viruses are major unrecognized killers of bacteria in the ocean.</title>
        <authorList>
            <person name="Kauffman K."/>
            <person name="Hussain F."/>
            <person name="Yang J."/>
            <person name="Arevalo P."/>
            <person name="Brown J."/>
            <person name="Cutler M."/>
            <person name="Kelly L."/>
            <person name="Polz M.F."/>
        </authorList>
    </citation>
    <scope>NUCLEOTIDE SEQUENCE [LARGE SCALE GENOMIC DNA]</scope>
    <source>
        <strain evidence="2">10N.261.55.E11</strain>
    </source>
</reference>
<dbReference type="OrthoDB" id="5623083at2"/>
<dbReference type="EMBL" id="MCWU01000025">
    <property type="protein sequence ID" value="PMJ65754.1"/>
    <property type="molecule type" value="Genomic_DNA"/>
</dbReference>
<name>A0A2N7FBC9_VIBSP</name>
<proteinExistence type="predicted"/>
<gene>
    <name evidence="1" type="ORF">BCU17_19935</name>
</gene>
<organism evidence="1 2">
    <name type="scientific">Vibrio splendidus</name>
    <dbReference type="NCBI Taxonomy" id="29497"/>
    <lineage>
        <taxon>Bacteria</taxon>
        <taxon>Pseudomonadati</taxon>
        <taxon>Pseudomonadota</taxon>
        <taxon>Gammaproteobacteria</taxon>
        <taxon>Vibrionales</taxon>
        <taxon>Vibrionaceae</taxon>
        <taxon>Vibrio</taxon>
    </lineage>
</organism>
<protein>
    <recommendedName>
        <fullName evidence="3">Polysaccharide biosynthesis protein</fullName>
    </recommendedName>
</protein>
<dbReference type="NCBIfam" id="NF041549">
    <property type="entry name" value="PssD"/>
    <property type="match status" value="1"/>
</dbReference>
<dbReference type="AlphaFoldDB" id="A0A2N7FBC9"/>
<comment type="caution">
    <text evidence="1">The sequence shown here is derived from an EMBL/GenBank/DDBJ whole genome shotgun (WGS) entry which is preliminary data.</text>
</comment>
<evidence type="ECO:0000313" key="2">
    <source>
        <dbReference type="Proteomes" id="UP000235330"/>
    </source>
</evidence>
<dbReference type="Proteomes" id="UP000235330">
    <property type="component" value="Unassembled WGS sequence"/>
</dbReference>
<sequence>MKKIAIVFGCGGHRAQANRFYKTFSQDVHTDFYGITDEGQAPEWSKGFLVLEPFRDKYSGKNVSLVKFFSNIVTAHKFLRENNISTLVSFGPGVAIFVGIAAKIAGCSIIHFETWSKFYSPTMTTKVMKYLTKNIFIQNIELKDSVPYGKFVGRF</sequence>
<evidence type="ECO:0000313" key="1">
    <source>
        <dbReference type="EMBL" id="PMJ65754.1"/>
    </source>
</evidence>
<dbReference type="Gene3D" id="3.40.50.2000">
    <property type="entry name" value="Glycogen Phosphorylase B"/>
    <property type="match status" value="1"/>
</dbReference>
<dbReference type="RefSeq" id="WP_076676140.1">
    <property type="nucleotide sequence ID" value="NZ_CAWMVP010000013.1"/>
</dbReference>
<accession>A0A2N7FBC9</accession>